<evidence type="ECO:0000256" key="13">
    <source>
        <dbReference type="SAM" id="MobiDB-lite"/>
    </source>
</evidence>
<keyword evidence="4" id="KW-0813">Transport</keyword>
<feature type="transmembrane region" description="Helical" evidence="14">
    <location>
        <begin position="25"/>
        <end position="46"/>
    </location>
</feature>
<keyword evidence="11 14" id="KW-0472">Membrane</keyword>
<evidence type="ECO:0000256" key="7">
    <source>
        <dbReference type="ARBA" id="ARBA00022982"/>
    </source>
</evidence>
<dbReference type="InterPro" id="IPR017927">
    <property type="entry name" value="FAD-bd_FR_type"/>
</dbReference>
<gene>
    <name evidence="16" type="ORF">B0A49_00362</name>
</gene>
<proteinExistence type="inferred from homology"/>
<evidence type="ECO:0000256" key="10">
    <source>
        <dbReference type="ARBA" id="ARBA00023065"/>
    </source>
</evidence>
<evidence type="ECO:0000256" key="12">
    <source>
        <dbReference type="ARBA" id="ARBA00048483"/>
    </source>
</evidence>
<dbReference type="SFLD" id="SFLDG01168">
    <property type="entry name" value="Ferric_reductase_subgroup_(FRE"/>
    <property type="match status" value="1"/>
</dbReference>
<evidence type="ECO:0000256" key="11">
    <source>
        <dbReference type="ARBA" id="ARBA00023136"/>
    </source>
</evidence>
<dbReference type="AlphaFoldDB" id="A0A4U0XV32"/>
<dbReference type="Pfam" id="PF01794">
    <property type="entry name" value="Ferric_reduct"/>
    <property type="match status" value="1"/>
</dbReference>
<dbReference type="InterPro" id="IPR017938">
    <property type="entry name" value="Riboflavin_synthase-like_b-brl"/>
</dbReference>
<dbReference type="InterPro" id="IPR013121">
    <property type="entry name" value="Fe_red_NAD-bd_6"/>
</dbReference>
<dbReference type="GO" id="GO:0006826">
    <property type="term" value="P:iron ion transport"/>
    <property type="evidence" value="ECO:0007669"/>
    <property type="project" value="TreeGrafter"/>
</dbReference>
<evidence type="ECO:0000259" key="15">
    <source>
        <dbReference type="PROSITE" id="PS51384"/>
    </source>
</evidence>
<dbReference type="CDD" id="cd06186">
    <property type="entry name" value="NOX_Duox_like_FAD_NADP"/>
    <property type="match status" value="1"/>
</dbReference>
<evidence type="ECO:0000256" key="4">
    <source>
        <dbReference type="ARBA" id="ARBA00022448"/>
    </source>
</evidence>
<organism evidence="16 17">
    <name type="scientific">Cryomyces minteri</name>
    <dbReference type="NCBI Taxonomy" id="331657"/>
    <lineage>
        <taxon>Eukaryota</taxon>
        <taxon>Fungi</taxon>
        <taxon>Dikarya</taxon>
        <taxon>Ascomycota</taxon>
        <taxon>Pezizomycotina</taxon>
        <taxon>Dothideomycetes</taxon>
        <taxon>Dothideomycetes incertae sedis</taxon>
        <taxon>Cryomyces</taxon>
    </lineage>
</organism>
<sequence>MGMFWHFVNLTTDAEKQRRRDLLDLYASVAQASVAIPLLTIQLYFFSSWVIKKWRKGADEEDPPGSPYMKHERAREKSRTWKLRGAFRRLVWWAGERVNVFGYDLGKRGEVLVAAGWMVWLLFLSVSQTGDDYLHLTKRFGIVGASQLPLHYLLALKSPLSPLQYLTGLSHSDLNIFHQLLGRLVTVLFYAHSVLYLNFFIQSNLLAKRIRNRDVLLGLTAITCFTLIGTTALGFLRRWNYRVFYTTHVVLATALLPVLFYHVHHIRIYIYEVATIYLVQSLLRYITTATYPASLVLVPGTNLLQIKVPLDSRSLRTRWSQAHYHPGQHVYAALPAPYPRLLRNLRTNPFTIANLPHRDRELRLVARILNGNTRRLAALAASNKTTVPVVLEGPYGPADHLATLMTCDRILLVAGGVGATFTSPLYRALRAAAEARGDGAARRRVRVVWAVRSAAKTDWALPPDAGARERRAFEEDVETYVTRGRVGDGIAEPSGARATPPPPTHAADDIELESQEHEGLLNSRPDQPHTAKPLSTVRYTRPDLHSIVSETFAGGSGETVAVFVCGPVGLSSALRREVGRWTGRGREVIWWAEEFGW</sequence>
<comment type="caution">
    <text evidence="16">The sequence shown here is derived from an EMBL/GenBank/DDBJ whole genome shotgun (WGS) entry which is preliminary data.</text>
</comment>
<dbReference type="PROSITE" id="PS51384">
    <property type="entry name" value="FAD_FR"/>
    <property type="match status" value="1"/>
</dbReference>
<feature type="transmembrane region" description="Helical" evidence="14">
    <location>
        <begin position="111"/>
        <end position="130"/>
    </location>
</feature>
<evidence type="ECO:0000256" key="2">
    <source>
        <dbReference type="ARBA" id="ARBA00006278"/>
    </source>
</evidence>
<dbReference type="Pfam" id="PF08030">
    <property type="entry name" value="NAD_binding_6"/>
    <property type="match status" value="1"/>
</dbReference>
<feature type="transmembrane region" description="Helical" evidence="14">
    <location>
        <begin position="242"/>
        <end position="261"/>
    </location>
</feature>
<keyword evidence="10" id="KW-0406">Ion transport</keyword>
<dbReference type="STRING" id="331657.A0A4U0XV32"/>
<evidence type="ECO:0000256" key="14">
    <source>
        <dbReference type="SAM" id="Phobius"/>
    </source>
</evidence>
<dbReference type="Proteomes" id="UP000308768">
    <property type="component" value="Unassembled WGS sequence"/>
</dbReference>
<dbReference type="GO" id="GO:0005886">
    <property type="term" value="C:plasma membrane"/>
    <property type="evidence" value="ECO:0007669"/>
    <property type="project" value="UniProtKB-SubCell"/>
</dbReference>
<keyword evidence="9" id="KW-0560">Oxidoreductase</keyword>
<evidence type="ECO:0000256" key="1">
    <source>
        <dbReference type="ARBA" id="ARBA00004651"/>
    </source>
</evidence>
<dbReference type="PANTHER" id="PTHR32361:SF28">
    <property type="entry name" value="FRP1P"/>
    <property type="match status" value="1"/>
</dbReference>
<evidence type="ECO:0000256" key="8">
    <source>
        <dbReference type="ARBA" id="ARBA00022989"/>
    </source>
</evidence>
<dbReference type="InterPro" id="IPR013130">
    <property type="entry name" value="Fe3_Rdtase_TM_dom"/>
</dbReference>
<dbReference type="SUPFAM" id="SSF63380">
    <property type="entry name" value="Riboflavin synthase domain-like"/>
    <property type="match status" value="1"/>
</dbReference>
<feature type="transmembrane region" description="Helical" evidence="14">
    <location>
        <begin position="180"/>
        <end position="203"/>
    </location>
</feature>
<feature type="region of interest" description="Disordered" evidence="13">
    <location>
        <begin position="487"/>
        <end position="507"/>
    </location>
</feature>
<dbReference type="EC" id="1.16.1.9" evidence="3"/>
<keyword evidence="5" id="KW-1003">Cell membrane</keyword>
<evidence type="ECO:0000313" key="17">
    <source>
        <dbReference type="Proteomes" id="UP000308768"/>
    </source>
</evidence>
<reference evidence="16 17" key="1">
    <citation type="submission" date="2017-03" db="EMBL/GenBank/DDBJ databases">
        <title>Genomes of endolithic fungi from Antarctica.</title>
        <authorList>
            <person name="Coleine C."/>
            <person name="Masonjones S."/>
            <person name="Stajich J.E."/>
        </authorList>
    </citation>
    <scope>NUCLEOTIDE SEQUENCE [LARGE SCALE GENOMIC DNA]</scope>
    <source>
        <strain evidence="16 17">CCFEE 5187</strain>
    </source>
</reference>
<dbReference type="OrthoDB" id="10006946at2759"/>
<keyword evidence="6 14" id="KW-0812">Transmembrane</keyword>
<dbReference type="InterPro" id="IPR051410">
    <property type="entry name" value="Ferric/Cupric_Reductase"/>
</dbReference>
<dbReference type="SUPFAM" id="SSF52343">
    <property type="entry name" value="Ferredoxin reductase-like, C-terminal NADP-linked domain"/>
    <property type="match status" value="1"/>
</dbReference>
<dbReference type="GO" id="GO:0006879">
    <property type="term" value="P:intracellular iron ion homeostasis"/>
    <property type="evidence" value="ECO:0007669"/>
    <property type="project" value="TreeGrafter"/>
</dbReference>
<comment type="similarity">
    <text evidence="2">Belongs to the ferric reductase (FRE) family.</text>
</comment>
<dbReference type="InterPro" id="IPR039261">
    <property type="entry name" value="FNR_nucleotide-bd"/>
</dbReference>
<evidence type="ECO:0000313" key="16">
    <source>
        <dbReference type="EMBL" id="TKA81590.1"/>
    </source>
</evidence>
<keyword evidence="8 14" id="KW-1133">Transmembrane helix</keyword>
<dbReference type="GO" id="GO:0052851">
    <property type="term" value="F:ferric-chelate reductase (NADPH) activity"/>
    <property type="evidence" value="ECO:0007669"/>
    <property type="project" value="UniProtKB-EC"/>
</dbReference>
<evidence type="ECO:0000256" key="5">
    <source>
        <dbReference type="ARBA" id="ARBA00022475"/>
    </source>
</evidence>
<dbReference type="GO" id="GO:0015677">
    <property type="term" value="P:copper ion import"/>
    <property type="evidence" value="ECO:0007669"/>
    <property type="project" value="TreeGrafter"/>
</dbReference>
<protein>
    <recommendedName>
        <fullName evidence="3">ferric-chelate reductase (NADPH)</fullName>
        <ecNumber evidence="3">1.16.1.9</ecNumber>
    </recommendedName>
</protein>
<feature type="domain" description="FAD-binding FR-type" evidence="15">
    <location>
        <begin position="266"/>
        <end position="401"/>
    </location>
</feature>
<accession>A0A4U0XV32</accession>
<evidence type="ECO:0000256" key="3">
    <source>
        <dbReference type="ARBA" id="ARBA00012668"/>
    </source>
</evidence>
<dbReference type="Gene3D" id="3.40.50.80">
    <property type="entry name" value="Nucleotide-binding domain of ferredoxin-NADP reductase (FNR) module"/>
    <property type="match status" value="1"/>
</dbReference>
<comment type="subcellular location">
    <subcellularLocation>
        <location evidence="1">Cell membrane</location>
        <topology evidence="1">Multi-pass membrane protein</topology>
    </subcellularLocation>
</comment>
<keyword evidence="17" id="KW-1185">Reference proteome</keyword>
<feature type="transmembrane region" description="Helical" evidence="14">
    <location>
        <begin position="215"/>
        <end position="236"/>
    </location>
</feature>
<keyword evidence="7" id="KW-0249">Electron transport</keyword>
<dbReference type="Pfam" id="PF08022">
    <property type="entry name" value="FAD_binding_8"/>
    <property type="match status" value="1"/>
</dbReference>
<dbReference type="InterPro" id="IPR013112">
    <property type="entry name" value="FAD-bd_8"/>
</dbReference>
<name>A0A4U0XV32_9PEZI</name>
<dbReference type="SFLD" id="SFLDS00052">
    <property type="entry name" value="Ferric_Reductase_Domain"/>
    <property type="match status" value="1"/>
</dbReference>
<evidence type="ECO:0000256" key="9">
    <source>
        <dbReference type="ARBA" id="ARBA00023002"/>
    </source>
</evidence>
<dbReference type="EMBL" id="NAJN01000020">
    <property type="protein sequence ID" value="TKA81590.1"/>
    <property type="molecule type" value="Genomic_DNA"/>
</dbReference>
<comment type="catalytic activity">
    <reaction evidence="12">
        <text>2 a Fe(II)-siderophore + NADP(+) + H(+) = 2 a Fe(III)-siderophore + NADPH</text>
        <dbReference type="Rhea" id="RHEA:28795"/>
        <dbReference type="Rhea" id="RHEA-COMP:11342"/>
        <dbReference type="Rhea" id="RHEA-COMP:11344"/>
        <dbReference type="ChEBI" id="CHEBI:15378"/>
        <dbReference type="ChEBI" id="CHEBI:29033"/>
        <dbReference type="ChEBI" id="CHEBI:29034"/>
        <dbReference type="ChEBI" id="CHEBI:57783"/>
        <dbReference type="ChEBI" id="CHEBI:58349"/>
        <dbReference type="EC" id="1.16.1.9"/>
    </reaction>
</comment>
<evidence type="ECO:0000256" key="6">
    <source>
        <dbReference type="ARBA" id="ARBA00022692"/>
    </source>
</evidence>
<dbReference type="PANTHER" id="PTHR32361">
    <property type="entry name" value="FERRIC/CUPRIC REDUCTASE TRANSMEMBRANE COMPONENT"/>
    <property type="match status" value="1"/>
</dbReference>